<feature type="domain" description="E3 ubiquitin-protein ligase UBR4 N-terminal" evidence="2">
    <location>
        <begin position="2"/>
        <end position="154"/>
    </location>
</feature>
<proteinExistence type="predicted"/>
<dbReference type="AlphaFoldDB" id="A0AAD8AFJ0"/>
<dbReference type="EMBL" id="JASPKZ010001440">
    <property type="protein sequence ID" value="KAJ9598054.1"/>
    <property type="molecule type" value="Genomic_DNA"/>
</dbReference>
<reference evidence="3" key="2">
    <citation type="submission" date="2023-05" db="EMBL/GenBank/DDBJ databases">
        <authorList>
            <person name="Fouks B."/>
        </authorList>
    </citation>
    <scope>NUCLEOTIDE SEQUENCE</scope>
    <source>
        <strain evidence="3">Stay&amp;Tobe</strain>
        <tissue evidence="3">Testes</tissue>
    </source>
</reference>
<feature type="region of interest" description="Disordered" evidence="1">
    <location>
        <begin position="21"/>
        <end position="44"/>
    </location>
</feature>
<accession>A0AAD8AFJ0</accession>
<feature type="compositionally biased region" description="Basic and acidic residues" evidence="1">
    <location>
        <begin position="29"/>
        <end position="43"/>
    </location>
</feature>
<gene>
    <name evidence="3" type="ORF">L9F63_026843</name>
</gene>
<protein>
    <recommendedName>
        <fullName evidence="2">E3 ubiquitin-protein ligase UBR4 N-terminal domain-containing protein</fullName>
    </recommendedName>
</protein>
<feature type="region of interest" description="Disordered" evidence="1">
    <location>
        <begin position="62"/>
        <end position="93"/>
    </location>
</feature>
<sequence>MLQRADQISLTAIMKNAKLPAHIKTSTPGEKDVPVKETKRSRSDLSASILEQLTTPLHDFVIPRPQLPENTEAPANKSAESNNLSTGADPGQDTKNLFIQKNVASLQALRAGDILIDMCLNLPHLSRYIHKYRDAVAKKGFSLPASHSEATLVRH</sequence>
<evidence type="ECO:0000259" key="2">
    <source>
        <dbReference type="Pfam" id="PF19423"/>
    </source>
</evidence>
<evidence type="ECO:0000256" key="1">
    <source>
        <dbReference type="SAM" id="MobiDB-lite"/>
    </source>
</evidence>
<dbReference type="Proteomes" id="UP001233999">
    <property type="component" value="Unassembled WGS sequence"/>
</dbReference>
<evidence type="ECO:0000313" key="3">
    <source>
        <dbReference type="EMBL" id="KAJ9598054.1"/>
    </source>
</evidence>
<dbReference type="InterPro" id="IPR045841">
    <property type="entry name" value="E3_UBR4_N"/>
</dbReference>
<name>A0AAD8AFJ0_DIPPU</name>
<organism evidence="3 4">
    <name type="scientific">Diploptera punctata</name>
    <name type="common">Pacific beetle cockroach</name>
    <dbReference type="NCBI Taxonomy" id="6984"/>
    <lineage>
        <taxon>Eukaryota</taxon>
        <taxon>Metazoa</taxon>
        <taxon>Ecdysozoa</taxon>
        <taxon>Arthropoda</taxon>
        <taxon>Hexapoda</taxon>
        <taxon>Insecta</taxon>
        <taxon>Pterygota</taxon>
        <taxon>Neoptera</taxon>
        <taxon>Polyneoptera</taxon>
        <taxon>Dictyoptera</taxon>
        <taxon>Blattodea</taxon>
        <taxon>Blaberoidea</taxon>
        <taxon>Blaberidae</taxon>
        <taxon>Diplopterinae</taxon>
        <taxon>Diploptera</taxon>
    </lineage>
</organism>
<evidence type="ECO:0000313" key="4">
    <source>
        <dbReference type="Proteomes" id="UP001233999"/>
    </source>
</evidence>
<feature type="non-terminal residue" evidence="3">
    <location>
        <position position="155"/>
    </location>
</feature>
<reference evidence="3" key="1">
    <citation type="journal article" date="2023" name="IScience">
        <title>Live-bearing cockroach genome reveals convergent evolutionary mechanisms linked to viviparity in insects and beyond.</title>
        <authorList>
            <person name="Fouks B."/>
            <person name="Harrison M.C."/>
            <person name="Mikhailova A.A."/>
            <person name="Marchal E."/>
            <person name="English S."/>
            <person name="Carruthers M."/>
            <person name="Jennings E.C."/>
            <person name="Chiamaka E.L."/>
            <person name="Frigard R.A."/>
            <person name="Pippel M."/>
            <person name="Attardo G.M."/>
            <person name="Benoit J.B."/>
            <person name="Bornberg-Bauer E."/>
            <person name="Tobe S.S."/>
        </authorList>
    </citation>
    <scope>NUCLEOTIDE SEQUENCE</scope>
    <source>
        <strain evidence="3">Stay&amp;Tobe</strain>
    </source>
</reference>
<dbReference type="Pfam" id="PF19423">
    <property type="entry name" value="E3_UBR4_N"/>
    <property type="match status" value="1"/>
</dbReference>
<comment type="caution">
    <text evidence="3">The sequence shown here is derived from an EMBL/GenBank/DDBJ whole genome shotgun (WGS) entry which is preliminary data.</text>
</comment>
<keyword evidence="4" id="KW-1185">Reference proteome</keyword>